<protein>
    <submittedName>
        <fullName evidence="12">Outer membrane transport energization protein TonB</fullName>
    </submittedName>
</protein>
<sequence>MSPASLAVARVVPASPARHPDQVRIAALSVAIALNLAVLLAALRPLPAPLSVPRAAPALPLHWIVPEPTPPVPPPAVPRPLPPKPHPVAAPRPLPAPPVAAPVRLSDEGSQAAPPVTEPTLAPPGDAVVAPAPVETSLAYRAAPLRYPPVAVRQRLEGTVLLRVLVDEQGRPVEVQVEQSSGHALLDRSAREQVLAGWRFEPAMAQGHAVRAWARVPVTFLLRQL</sequence>
<dbReference type="GO" id="GO:0015031">
    <property type="term" value="P:protein transport"/>
    <property type="evidence" value="ECO:0007669"/>
    <property type="project" value="UniProtKB-KW"/>
</dbReference>
<evidence type="ECO:0000259" key="11">
    <source>
        <dbReference type="PROSITE" id="PS52015"/>
    </source>
</evidence>
<dbReference type="Pfam" id="PF03544">
    <property type="entry name" value="TonB_C"/>
    <property type="match status" value="1"/>
</dbReference>
<comment type="subcellular location">
    <subcellularLocation>
        <location evidence="1">Cell inner membrane</location>
        <topology evidence="1">Single-pass membrane protein</topology>
        <orientation evidence="1">Periplasmic side</orientation>
    </subcellularLocation>
</comment>
<evidence type="ECO:0000256" key="4">
    <source>
        <dbReference type="ARBA" id="ARBA00022475"/>
    </source>
</evidence>
<dbReference type="OrthoDB" id="9792439at2"/>
<accession>A0A316HYR3</accession>
<keyword evidence="4" id="KW-1003">Cell membrane</keyword>
<dbReference type="EMBL" id="QGHC01000008">
    <property type="protein sequence ID" value="PWK85828.1"/>
    <property type="molecule type" value="Genomic_DNA"/>
</dbReference>
<dbReference type="PANTHER" id="PTHR33446:SF2">
    <property type="entry name" value="PROTEIN TONB"/>
    <property type="match status" value="1"/>
</dbReference>
<evidence type="ECO:0000256" key="1">
    <source>
        <dbReference type="ARBA" id="ARBA00004383"/>
    </source>
</evidence>
<dbReference type="NCBIfam" id="TIGR01352">
    <property type="entry name" value="tonB_Cterm"/>
    <property type="match status" value="1"/>
</dbReference>
<feature type="region of interest" description="Disordered" evidence="10">
    <location>
        <begin position="75"/>
        <end position="125"/>
    </location>
</feature>
<dbReference type="Proteomes" id="UP000245812">
    <property type="component" value="Unassembled WGS sequence"/>
</dbReference>
<keyword evidence="3" id="KW-0813">Transport</keyword>
<feature type="compositionally biased region" description="Pro residues" evidence="10">
    <location>
        <begin position="75"/>
        <end position="100"/>
    </location>
</feature>
<comment type="caution">
    <text evidence="12">The sequence shown here is derived from an EMBL/GenBank/DDBJ whole genome shotgun (WGS) entry which is preliminary data.</text>
</comment>
<dbReference type="InterPro" id="IPR037682">
    <property type="entry name" value="TonB_C"/>
</dbReference>
<dbReference type="AlphaFoldDB" id="A0A316HYR3"/>
<keyword evidence="7" id="KW-0653">Protein transport</keyword>
<comment type="similarity">
    <text evidence="2">Belongs to the TonB family.</text>
</comment>
<keyword evidence="5" id="KW-0997">Cell inner membrane</keyword>
<evidence type="ECO:0000256" key="10">
    <source>
        <dbReference type="SAM" id="MobiDB-lite"/>
    </source>
</evidence>
<dbReference type="RefSeq" id="WP_109723956.1">
    <property type="nucleotide sequence ID" value="NZ_MSZV01000013.1"/>
</dbReference>
<evidence type="ECO:0000313" key="13">
    <source>
        <dbReference type="Proteomes" id="UP000245812"/>
    </source>
</evidence>
<dbReference type="GO" id="GO:0098797">
    <property type="term" value="C:plasma membrane protein complex"/>
    <property type="evidence" value="ECO:0007669"/>
    <property type="project" value="TreeGrafter"/>
</dbReference>
<feature type="domain" description="TonB C-terminal" evidence="11">
    <location>
        <begin position="132"/>
        <end position="225"/>
    </location>
</feature>
<dbReference type="Gene3D" id="3.30.1150.10">
    <property type="match status" value="1"/>
</dbReference>
<dbReference type="GO" id="GO:0055085">
    <property type="term" value="P:transmembrane transport"/>
    <property type="evidence" value="ECO:0007669"/>
    <property type="project" value="InterPro"/>
</dbReference>
<dbReference type="SUPFAM" id="SSF74653">
    <property type="entry name" value="TolA/TonB C-terminal domain"/>
    <property type="match status" value="1"/>
</dbReference>
<organism evidence="12 13">
    <name type="scientific">Fulvimonas soli</name>
    <dbReference type="NCBI Taxonomy" id="155197"/>
    <lineage>
        <taxon>Bacteria</taxon>
        <taxon>Pseudomonadati</taxon>
        <taxon>Pseudomonadota</taxon>
        <taxon>Gammaproteobacteria</taxon>
        <taxon>Lysobacterales</taxon>
        <taxon>Rhodanobacteraceae</taxon>
        <taxon>Fulvimonas</taxon>
    </lineage>
</organism>
<dbReference type="PANTHER" id="PTHR33446">
    <property type="entry name" value="PROTEIN TONB-RELATED"/>
    <property type="match status" value="1"/>
</dbReference>
<evidence type="ECO:0000256" key="8">
    <source>
        <dbReference type="ARBA" id="ARBA00022989"/>
    </source>
</evidence>
<evidence type="ECO:0000256" key="2">
    <source>
        <dbReference type="ARBA" id="ARBA00006555"/>
    </source>
</evidence>
<dbReference type="InterPro" id="IPR051045">
    <property type="entry name" value="TonB-dependent_transducer"/>
</dbReference>
<dbReference type="GO" id="GO:0031992">
    <property type="term" value="F:energy transducer activity"/>
    <property type="evidence" value="ECO:0007669"/>
    <property type="project" value="TreeGrafter"/>
</dbReference>
<evidence type="ECO:0000256" key="6">
    <source>
        <dbReference type="ARBA" id="ARBA00022692"/>
    </source>
</evidence>
<keyword evidence="8" id="KW-1133">Transmembrane helix</keyword>
<dbReference type="InterPro" id="IPR006260">
    <property type="entry name" value="TonB/TolA_C"/>
</dbReference>
<name>A0A316HYR3_9GAMM</name>
<keyword evidence="13" id="KW-1185">Reference proteome</keyword>
<dbReference type="PROSITE" id="PS52015">
    <property type="entry name" value="TONB_CTD"/>
    <property type="match status" value="1"/>
</dbReference>
<keyword evidence="9" id="KW-0472">Membrane</keyword>
<evidence type="ECO:0000256" key="9">
    <source>
        <dbReference type="ARBA" id="ARBA00023136"/>
    </source>
</evidence>
<evidence type="ECO:0000256" key="7">
    <source>
        <dbReference type="ARBA" id="ARBA00022927"/>
    </source>
</evidence>
<gene>
    <name evidence="12" type="ORF">C7456_108124</name>
</gene>
<evidence type="ECO:0000256" key="5">
    <source>
        <dbReference type="ARBA" id="ARBA00022519"/>
    </source>
</evidence>
<reference evidence="12 13" key="1">
    <citation type="submission" date="2018-05" db="EMBL/GenBank/DDBJ databases">
        <title>Genomic Encyclopedia of Type Strains, Phase IV (KMG-IV): sequencing the most valuable type-strain genomes for metagenomic binning, comparative biology and taxonomic classification.</title>
        <authorList>
            <person name="Goeker M."/>
        </authorList>
    </citation>
    <scope>NUCLEOTIDE SEQUENCE [LARGE SCALE GENOMIC DNA]</scope>
    <source>
        <strain evidence="12 13">DSM 14263</strain>
    </source>
</reference>
<evidence type="ECO:0000313" key="12">
    <source>
        <dbReference type="EMBL" id="PWK85828.1"/>
    </source>
</evidence>
<keyword evidence="6" id="KW-0812">Transmembrane</keyword>
<proteinExistence type="inferred from homology"/>
<evidence type="ECO:0000256" key="3">
    <source>
        <dbReference type="ARBA" id="ARBA00022448"/>
    </source>
</evidence>